<dbReference type="RefSeq" id="WP_344813396.1">
    <property type="nucleotide sequence ID" value="NZ_BAAAYX010000013.1"/>
</dbReference>
<dbReference type="Proteomes" id="UP001500051">
    <property type="component" value="Unassembled WGS sequence"/>
</dbReference>
<reference evidence="3" key="1">
    <citation type="journal article" date="2019" name="Int. J. Syst. Evol. Microbiol.">
        <title>The Global Catalogue of Microorganisms (GCM) 10K type strain sequencing project: providing services to taxonomists for standard genome sequencing and annotation.</title>
        <authorList>
            <consortium name="The Broad Institute Genomics Platform"/>
            <consortium name="The Broad Institute Genome Sequencing Center for Infectious Disease"/>
            <person name="Wu L."/>
            <person name="Ma J."/>
        </authorList>
    </citation>
    <scope>NUCLEOTIDE SEQUENCE [LARGE SCALE GENOMIC DNA]</scope>
    <source>
        <strain evidence="3">JCM 16548</strain>
    </source>
</reference>
<name>A0ABP7DVX9_9ACTN</name>
<dbReference type="Gene3D" id="2.160.20.80">
    <property type="entry name" value="E3 ubiquitin-protein ligase SopA"/>
    <property type="match status" value="1"/>
</dbReference>
<dbReference type="Gene3D" id="3.40.50.300">
    <property type="entry name" value="P-loop containing nucleotide triphosphate hydrolases"/>
    <property type="match status" value="1"/>
</dbReference>
<comment type="caution">
    <text evidence="2">The sequence shown here is derived from an EMBL/GenBank/DDBJ whole genome shotgun (WGS) entry which is preliminary data.</text>
</comment>
<dbReference type="SUPFAM" id="SSF141571">
    <property type="entry name" value="Pentapeptide repeat-like"/>
    <property type="match status" value="1"/>
</dbReference>
<sequence length="454" mass="49456">MTALILLNGPPGIGKSTLAALYADRHPGTLALDIDSLHRLVGGWRDPENRTHDVLRPVALAMASAHLAGGRDVVLPQFLSRPDEVAAVAEVARRQRAEFHEIVLLDQRTASLDRFEDRADDSEWGTHNRALVELYGGRTFLASLYDALLESLPSRPAATVVTSRPGAVEETYAAVVGALRDGDPPGTVGDRTRTVAREDRTREAALTRFTRSDDLARAEFRDTNLRRARFVGADLTGVVMRGVDLADADLDSPWLLDGPSALLVNGVDVTAHVDAELNRRFPGRGERRAGDPAGLRGAWAQLERTWSATLDRVAGMPDGTVDISVAGEWSFAETLRHLVLATDAWLRKAVQGVEQPFHPLGLAGPEAADDGVDMSIFTSGPPTYAEVLEVRAQHQDLVRGFLATVTTDELAASRTNPWAPELPETTLSCLHVILQEEWEHHRYAVRDLDLIDGA</sequence>
<dbReference type="Gene3D" id="1.20.120.450">
    <property type="entry name" value="dinb family like domain"/>
    <property type="match status" value="1"/>
</dbReference>
<proteinExistence type="predicted"/>
<dbReference type="InterPro" id="IPR027417">
    <property type="entry name" value="P-loop_NTPase"/>
</dbReference>
<evidence type="ECO:0000313" key="3">
    <source>
        <dbReference type="Proteomes" id="UP001500051"/>
    </source>
</evidence>
<dbReference type="Pfam" id="PF00805">
    <property type="entry name" value="Pentapeptide"/>
    <property type="match status" value="1"/>
</dbReference>
<evidence type="ECO:0000313" key="2">
    <source>
        <dbReference type="EMBL" id="GAA3710939.1"/>
    </source>
</evidence>
<keyword evidence="3" id="KW-1185">Reference proteome</keyword>
<gene>
    <name evidence="2" type="ORF">GCM10022204_31960</name>
</gene>
<organism evidence="2 3">
    <name type="scientific">Microlunatus aurantiacus</name>
    <dbReference type="NCBI Taxonomy" id="446786"/>
    <lineage>
        <taxon>Bacteria</taxon>
        <taxon>Bacillati</taxon>
        <taxon>Actinomycetota</taxon>
        <taxon>Actinomycetes</taxon>
        <taxon>Propionibacteriales</taxon>
        <taxon>Propionibacteriaceae</taxon>
        <taxon>Microlunatus</taxon>
    </lineage>
</organism>
<dbReference type="SUPFAM" id="SSF109854">
    <property type="entry name" value="DinB/YfiT-like putative metalloenzymes"/>
    <property type="match status" value="1"/>
</dbReference>
<evidence type="ECO:0000259" key="1">
    <source>
        <dbReference type="Pfam" id="PF12867"/>
    </source>
</evidence>
<dbReference type="EMBL" id="BAAAYX010000013">
    <property type="protein sequence ID" value="GAA3710939.1"/>
    <property type="molecule type" value="Genomic_DNA"/>
</dbReference>
<accession>A0ABP7DVX9</accession>
<dbReference type="Pfam" id="PF13671">
    <property type="entry name" value="AAA_33"/>
    <property type="match status" value="1"/>
</dbReference>
<dbReference type="InterPro" id="IPR001646">
    <property type="entry name" value="5peptide_repeat"/>
</dbReference>
<dbReference type="InterPro" id="IPR024775">
    <property type="entry name" value="DinB-like"/>
</dbReference>
<feature type="domain" description="DinB-like" evidence="1">
    <location>
        <begin position="301"/>
        <end position="443"/>
    </location>
</feature>
<protein>
    <recommendedName>
        <fullName evidence="1">DinB-like domain-containing protein</fullName>
    </recommendedName>
</protein>
<dbReference type="Pfam" id="PF12867">
    <property type="entry name" value="DinB_2"/>
    <property type="match status" value="1"/>
</dbReference>
<dbReference type="InterPro" id="IPR034660">
    <property type="entry name" value="DinB/YfiT-like"/>
</dbReference>
<dbReference type="SUPFAM" id="SSF52540">
    <property type="entry name" value="P-loop containing nucleoside triphosphate hydrolases"/>
    <property type="match status" value="1"/>
</dbReference>